<dbReference type="PROSITE" id="PS51257">
    <property type="entry name" value="PROKAR_LIPOPROTEIN"/>
    <property type="match status" value="1"/>
</dbReference>
<dbReference type="Gene3D" id="3.10.200.10">
    <property type="entry name" value="Alpha carbonic anhydrase"/>
    <property type="match status" value="1"/>
</dbReference>
<evidence type="ECO:0000256" key="1">
    <source>
        <dbReference type="ARBA" id="ARBA00001947"/>
    </source>
</evidence>
<dbReference type="PROSITE" id="PS00162">
    <property type="entry name" value="ALPHA_CA_1"/>
    <property type="match status" value="1"/>
</dbReference>
<comment type="function">
    <text evidence="2 10">Reversible hydration of carbon dioxide.</text>
</comment>
<accession>A0ABT8KVH4</accession>
<evidence type="ECO:0000256" key="3">
    <source>
        <dbReference type="ARBA" id="ARBA00010718"/>
    </source>
</evidence>
<name>A0ABT8KVH4_9BACT</name>
<dbReference type="EC" id="4.2.1.1" evidence="4 10"/>
<comment type="similarity">
    <text evidence="3 10">Belongs to the alpha-carbonic anhydrase family.</text>
</comment>
<dbReference type="InterPro" id="IPR018338">
    <property type="entry name" value="Carbonic_anhydrase_a-class_CS"/>
</dbReference>
<dbReference type="Pfam" id="PF00194">
    <property type="entry name" value="Carb_anhydrase"/>
    <property type="match status" value="1"/>
</dbReference>
<evidence type="ECO:0000256" key="2">
    <source>
        <dbReference type="ARBA" id="ARBA00002904"/>
    </source>
</evidence>
<evidence type="ECO:0000256" key="8">
    <source>
        <dbReference type="ARBA" id="ARBA00023239"/>
    </source>
</evidence>
<dbReference type="Proteomes" id="UP001172082">
    <property type="component" value="Unassembled WGS sequence"/>
</dbReference>
<comment type="catalytic activity">
    <reaction evidence="9 10">
        <text>hydrogencarbonate + H(+) = CO2 + H2O</text>
        <dbReference type="Rhea" id="RHEA:10748"/>
        <dbReference type="ChEBI" id="CHEBI:15377"/>
        <dbReference type="ChEBI" id="CHEBI:15378"/>
        <dbReference type="ChEBI" id="CHEBI:16526"/>
        <dbReference type="ChEBI" id="CHEBI:17544"/>
        <dbReference type="EC" id="4.2.1.1"/>
    </reaction>
</comment>
<evidence type="ECO:0000256" key="5">
    <source>
        <dbReference type="ARBA" id="ARBA00014628"/>
    </source>
</evidence>
<organism evidence="12 13">
    <name type="scientific">Splendidivirga corallicola</name>
    <dbReference type="NCBI Taxonomy" id="3051826"/>
    <lineage>
        <taxon>Bacteria</taxon>
        <taxon>Pseudomonadati</taxon>
        <taxon>Bacteroidota</taxon>
        <taxon>Cytophagia</taxon>
        <taxon>Cytophagales</taxon>
        <taxon>Splendidivirgaceae</taxon>
        <taxon>Splendidivirga</taxon>
    </lineage>
</organism>
<dbReference type="SMART" id="SM01057">
    <property type="entry name" value="Carb_anhydrase"/>
    <property type="match status" value="1"/>
</dbReference>
<reference evidence="12" key="1">
    <citation type="submission" date="2023-06" db="EMBL/GenBank/DDBJ databases">
        <title>Genomic of Parafulvivirga corallium.</title>
        <authorList>
            <person name="Wang G."/>
        </authorList>
    </citation>
    <scope>NUCLEOTIDE SEQUENCE</scope>
    <source>
        <strain evidence="12">BMA10</strain>
    </source>
</reference>
<dbReference type="PROSITE" id="PS51144">
    <property type="entry name" value="ALPHA_CA_2"/>
    <property type="match status" value="1"/>
</dbReference>
<comment type="caution">
    <text evidence="12">The sequence shown here is derived from an EMBL/GenBank/DDBJ whole genome shotgun (WGS) entry which is preliminary data.</text>
</comment>
<sequence length="273" mass="31353">MNQHLKQPFIGVLVSIVALSTFFSCETKKIPNAESASKNEHDASLVSNKEQERYALPGLDHGLHQSPINILTNKATLGSDHEVKINYKENIREIENKGHTIQLNFEEGSSITVDGEDFDFKQLHFHTPSEHLIDGITYPMEMHIVHTLHDQKEGEDPRYLVVGILFKMGDENLFINEFINSVPKKAHSKKKLEAGEVKLQDLFEGHNEDEIIQKHDYYHYMGSLTTEPYTETVSWFVSKHIFEASPEQIMKINSIEGNNARHVQVLYDREIEE</sequence>
<dbReference type="RefSeq" id="WP_346754805.1">
    <property type="nucleotide sequence ID" value="NZ_JAUJEA010000013.1"/>
</dbReference>
<keyword evidence="7 10" id="KW-0862">Zinc</keyword>
<evidence type="ECO:0000256" key="6">
    <source>
        <dbReference type="ARBA" id="ARBA00022723"/>
    </source>
</evidence>
<dbReference type="InterPro" id="IPR001148">
    <property type="entry name" value="CA_dom"/>
</dbReference>
<evidence type="ECO:0000313" key="13">
    <source>
        <dbReference type="Proteomes" id="UP001172082"/>
    </source>
</evidence>
<dbReference type="EMBL" id="JAUJEA010000013">
    <property type="protein sequence ID" value="MDN5204781.1"/>
    <property type="molecule type" value="Genomic_DNA"/>
</dbReference>
<keyword evidence="8 10" id="KW-0456">Lyase</keyword>
<evidence type="ECO:0000256" key="9">
    <source>
        <dbReference type="ARBA" id="ARBA00048348"/>
    </source>
</evidence>
<dbReference type="SUPFAM" id="SSF51069">
    <property type="entry name" value="Carbonic anhydrase"/>
    <property type="match status" value="1"/>
</dbReference>
<evidence type="ECO:0000313" key="12">
    <source>
        <dbReference type="EMBL" id="MDN5204781.1"/>
    </source>
</evidence>
<evidence type="ECO:0000256" key="7">
    <source>
        <dbReference type="ARBA" id="ARBA00022833"/>
    </source>
</evidence>
<dbReference type="InterPro" id="IPR036398">
    <property type="entry name" value="CA_dom_sf"/>
</dbReference>
<evidence type="ECO:0000256" key="10">
    <source>
        <dbReference type="RuleBase" id="RU367011"/>
    </source>
</evidence>
<gene>
    <name evidence="12" type="ORF">QQ008_25550</name>
</gene>
<dbReference type="InterPro" id="IPR041891">
    <property type="entry name" value="Alpha_CA_prokaryot-like"/>
</dbReference>
<protein>
    <recommendedName>
        <fullName evidence="5 10">Carbonic anhydrase</fullName>
        <ecNumber evidence="4 10">4.2.1.1</ecNumber>
    </recommendedName>
</protein>
<comment type="cofactor">
    <cofactor evidence="1 10">
        <name>Zn(2+)</name>
        <dbReference type="ChEBI" id="CHEBI:29105"/>
    </cofactor>
</comment>
<dbReference type="InterPro" id="IPR023561">
    <property type="entry name" value="Carbonic_anhydrase_a-class"/>
</dbReference>
<feature type="domain" description="Alpha-carbonic anhydrase" evidence="11">
    <location>
        <begin position="39"/>
        <end position="273"/>
    </location>
</feature>
<evidence type="ECO:0000256" key="4">
    <source>
        <dbReference type="ARBA" id="ARBA00012925"/>
    </source>
</evidence>
<proteinExistence type="inferred from homology"/>
<dbReference type="PANTHER" id="PTHR18952:SF265">
    <property type="entry name" value="CARBONIC ANHYDRASE"/>
    <property type="match status" value="1"/>
</dbReference>
<dbReference type="CDD" id="cd03124">
    <property type="entry name" value="alpha_CA_prokaryotic_like"/>
    <property type="match status" value="1"/>
</dbReference>
<evidence type="ECO:0000259" key="11">
    <source>
        <dbReference type="PROSITE" id="PS51144"/>
    </source>
</evidence>
<keyword evidence="6 10" id="KW-0479">Metal-binding</keyword>
<dbReference type="PANTHER" id="PTHR18952">
    <property type="entry name" value="CARBONIC ANHYDRASE"/>
    <property type="match status" value="1"/>
</dbReference>
<keyword evidence="13" id="KW-1185">Reference proteome</keyword>